<protein>
    <submittedName>
        <fullName evidence="1">Uncharacterized protein</fullName>
    </submittedName>
</protein>
<name>A0A6J4QAI1_9ACTN</name>
<sequence length="75" mass="8568">MHESDRLFHLRVRKQPISVLYKISAGICSRGSRFNNTSRRPITPTVVRREASVASVKFGSCASLYWSLTHCERIC</sequence>
<accession>A0A6J4QAI1</accession>
<evidence type="ECO:0000313" key="1">
    <source>
        <dbReference type="EMBL" id="CAA9434878.1"/>
    </source>
</evidence>
<proteinExistence type="predicted"/>
<gene>
    <name evidence="1" type="ORF">AVDCRST_MAG37-823</name>
</gene>
<dbReference type="AlphaFoldDB" id="A0A6J4QAI1"/>
<reference evidence="1" key="1">
    <citation type="submission" date="2020-02" db="EMBL/GenBank/DDBJ databases">
        <authorList>
            <person name="Meier V. D."/>
        </authorList>
    </citation>
    <scope>NUCLEOTIDE SEQUENCE</scope>
    <source>
        <strain evidence="1">AVDCRST_MAG37</strain>
    </source>
</reference>
<dbReference type="EMBL" id="CADCVD010000032">
    <property type="protein sequence ID" value="CAA9434878.1"/>
    <property type="molecule type" value="Genomic_DNA"/>
</dbReference>
<organism evidence="1">
    <name type="scientific">uncultured Rubrobacteraceae bacterium</name>
    <dbReference type="NCBI Taxonomy" id="349277"/>
    <lineage>
        <taxon>Bacteria</taxon>
        <taxon>Bacillati</taxon>
        <taxon>Actinomycetota</taxon>
        <taxon>Rubrobacteria</taxon>
        <taxon>Rubrobacterales</taxon>
        <taxon>Rubrobacteraceae</taxon>
        <taxon>environmental samples</taxon>
    </lineage>
</organism>